<dbReference type="Pfam" id="PF18199">
    <property type="entry name" value="Dynein_C"/>
    <property type="match status" value="1"/>
</dbReference>
<keyword evidence="8" id="KW-0243">Dynein</keyword>
<dbReference type="FunFam" id="3.40.50.300:FF:001810">
    <property type="entry name" value="Cytoplasmic dynein 2 heavy chain 1"/>
    <property type="match status" value="1"/>
</dbReference>
<sequence>TRHIIRLREKFGWQTTLPQHCLEHKSSKTAIQKIILKVTKIGDVEEIELIPTLEWLLERKLWSCGNNKPGNSLTFRSFLTRHLFWADELFQGCLLYIKGLCEDAVDTKKGNNHEDHPSAICLIKLDRSRTYSLDAFCKEQLQQATLALKQLEDIRHKALCEIRNTILKVAEKKEIKEYFESNLSEDDTVHFKLPTYRRLLETVLRFLLLVDYIFQELIRKLMNTAVTLLLELFNNSARMPFSREKRNEDLIKNVLSITYCHLDEDLRKVYAPVFEVALHLSVPEESGSSESSTENSHEADKSSEGSKSCEDEASKNEVGCLIRHSSEELPIMQKTENYRTLSSPHNKSAQVSSSFRFMDNFKMLLLMGLLKILTSELCILARIIPLCQDPRLSLFTESVLITSLPNKTESGMAYKKPARWPDCQILFEMDPTYQSKIARLLTVVGNCMGQVNVYSCKFIKYCSMVQKAKAMSMKISLVDELTSTQFRMILAKFRNYLQYIINMAVEKRIGIFKVISLSYQSECLPYVENVLHLIHNLLRSVIEKKNTNLLEVVESSLRKLDSDPTEIEEFVEHFTFLDSVSSKIFALEKEYSTINQLHSVVRYYQIQIPEEQNAIYRILLGRFGQLKTSLKLRKTNKDVALSRFRDNLEAHITGLRVDLSNLKTKIRTPVLLCMSTHVDTAMEMMRALTEEAAALALRAKTYCSYQSRFDDTQSQMHSLNMEEITQLVLGEVSDIEYDLTLRKILWEVQEEWRALFCEWRSSTLHGIDTESVQRNVSRWIHKILVLEKGLPKNDMVTHLKQSVTEFKQELPIIMALGNPCLKPRHWETLQGIIGKSVSLDKNCTVEDLLALKMFQYENEINEISASATNEAALEKMLLKIIDQWNTTPLHLAVHQSETMSIPIISSIDDILTQLEESQMILATVKGSSSVGPIRDLVDEWDQNLTLFSHTLEEWMNCQRNWLYLEPIFHSVEIQRQLPAEAKLFSHVISMWREIMLKIQNKLDALRITTSSGVLEILQNCNASLDYIMKSLEDYLEIKRRIFPRFYFLSNAELLDILADSRNPESVQPHLVKCFENIKQLLIWKQEIGPPAVIMLISAEGESLLLPKKIRVRSAVEQWLVNVEKSMFDVLKKFLSQGVEDWNRQIFSTWVVSHPGQVVLTVSQIMFYNDCIKCFGSSRSRPELEKVHSSMVRHLEEIAELVMLDTSNSRTQAVLGALLTLCVHHRDIVRDLLLRGIFSVGDFEWTRHLHYKWNDRQKLCSVSQGDASFTYGYEYLGCTPRLVITPLTNRCWLTLTRALLLNLGGCPAGPTGTGKTESVKDLAKSLGKHCVVFNCFEDLDYKIMGRFFFGLVQSGAWCCLDEFNRIDVKVLSVIASQILTIKAAKDSYSVRYGVGASASLLLSIPSPGSASGRVELPDNLKSLFRPVAMMTPHYQMIAEIMLFSFGFKSAKSLSGKLVNIYELASKQLSQQDHYDFGLRSLKTVLTMAGKKKQVFKCNTGDHLSEKEETLIVTEALREASLPKFLPEDVPCFERIIGDIFPEAAVSTPNQVSLEEAIFIATQQLGLQQWSAQTKKIIQFYNQLQTCIGVMLVGPTCGGKTTVRRILERALTLLPVEYILPWRKRESISQISGRKGKVDICVLNPKCITVGELYGQLDANTMEWSDGLLAAAVRNYVYLNTARSSKKDSDFGLRSRISDSLHSNVFSLMFSRISFPKQNRKFAGYDWQWIVLDGPVDTFWVENLNSMLDDTRTLCLGNSERIALNDKIRVIFEVDSLSQASPATVSRCAMVYMDPVDLGWEPYMKSWLLKTSKIMSQTGVSCLEFMIKNSVADGLQFMKKHRKCQPFPVQDVMTVMTLCRILDAFFDFMGKNGGFGKCDSSHSKVSVKFKSTKKRAENTWYLEKNPHKLKIMLQKLFVFAFTWAFGGTLKREDEHEDDLVPYLSHEPGSPAMVTYDFDKLVHELFESNPHIGVNLPSGKCSIFGYFVDLQQCEFIPWSELLPTVQTLIQKGTSMLVDPEGSSENLLKITEYGENISHIATRDTVSLSFLISFLLKNFCPVLLTGDPAVGKTSAINEMLERLEGPGALDVKYSSILGEVLLYSEIKKSRLYVETPNLICLTGAEDKHIKKPAVKTDESSLKNDKKGIIVSTINFSIGITAAKAKEMILKKLVRRTKDTLGAPKNSRIVLFIDDLNVPESDTYGAQPPLELIRQLLDMGGLYDTEKNTWKNIQDLSLVAACAPAAVRRHASPRLLKHFSILVLPHPPQHALRAIFQLLLGLLQAERVVINSREMAALFFVHEATRVFHDRLIEYTEKRLFYQLLSKEIENYFQVQWTKEKLMNDSTVFVDFLDINKAHRKKIYRNTNDYHKLTNILNEFQMKLSSTSLEIFHSMVFFKEAIEHIARAARVLRQPGSHMLLIGIDGCGKETCATLACYLTECKLYRVPTSRNYAYMEFKEDFKRGFIQAGLEGNPTALIVTSLNSKQESFLEDLNSILNLRKILYLFENEELDSIALKMRSAEQSGYMDNRQSLLAFFQKRIHKNLHIFMTMSPAGPTFRQHCRAYPSMITTCTIDWYEKWPKEALLVVANSFLREKVFTLLKEDKWKKLAPTCVQIHRSIEDLNAKYFEKTKRHYYVTPSSYLRFMDTFAHILRSREKDMQAKRNHLRMGVSKILEATVLVTEMQEELLILGPQIEQKTKEMEALVEKLQKDSQVVEKVQMLVKQDEEIMAEEERIVEEYAQETAHEVKSVLPALEKAVVALSALDKADVAELRVYTRPPSLVLTVMNAVCILLQKKPNWASAKLLLSETGFLKKLVNLDKDSIPEKVFTKLKKIVTLPDFNPNKIALVSVACCSMCHWVIALNNYHEVRKVVVPKQIRVAEAQNVLKIARQRLAEKQRGLQLVEEHLLFLQGAYKDMVVEKQLLGDRRNLATRRLQCASVLLTALEEEKTRWQETINQIDKKLEGILGDMLISAACIVYSGVLTAEFRQLIVNKWKNLCTKNNIPLSPNFSLIEVMAQKHEIGLWHSQGLPLGQYSTENAVLIKNSLQWPLLIDPHKQAHGWIRQMEGPRLQELSIQDSGYIQELENAMKTGGSVLLQNLPEMLAPSLKAILKKDIHQEKRGQYFIRIDDSEIEYNSKFRLYISTEIDNPHFPPPVYNFVTMINFTLTFQSLQDQLLSTILTQEVPYLENQHLQLLASISLDAMTLEELEERTLNVLQNAQECVLDDEETVDILRNIKMNSNEISKRIRATEKAESKIQETRKHYLPLATRGALLYFLVAGLARVSCAYQFSLDWFRQVFLLAVVSGSKEQEESDPRPQKTLDTTDLSEEPTLEREENISQKHLKNSIDVLTRSIFKVVSPALFNQHKLCFSFWLCITVMQNDANGGDDPGSLPEEEWDLFLHSALLINSKGVMLQAKLNSMYDACRDGHLQWLSESQWRQCQYVGSELEPFALLCKSLLSNVPQWDAFRASKAAYSLMTIPFSPENASVETELLDENEEICSPVNFPWEKLTPFQRLILIKILQPEHLKKSVKMFITEQMGNEYVPRTGISLKESYKESNARTPLILIHSHGTDLTNTVLKFARELKGGKSHMTIISLGRGQAAKAEEIIMKSLPRAAQWVFLQNCHLAASFMPRLCTIIESFNSPDVTIDPEFRLWLSSKLDSSFPVPILQKSLKIAVENPQGLKSHLLQTFGYGGNGEITEHMFEKPDCGPSWKKLLFSLCFFNAVVSERRNYGTLGWNIAYKFSSSDLRVSIKILENTLRTRSSISWPMLRYLIGEVVYGGQVTDTWDRRCLNTLLYRFCNPNVLRADFSFSSDEVHQPMPGSAGIGDCIDIIQSLPDDDPPELLGLHPEASRGCREIQGQTFIDNLIAMEPRATAIASLLISPEQSNDDLVMEILSDMRKRLPMSVEKEECSGTPSTLKCIISSPIWEFLYKNTQGYDPLIHCVLLTFLSQEIERFDKFLLVVHKSLKDLQLAIKGEIIFTQELEEIYNSFLSTRVPTLWQKHAYMSCKALSSWVNDLIQRVNFFNTWAKMAYTAIHHRYMKFVTTWQHSTPSSAQAPRYPDKEHRDFFEGFPARYWLPAFFFPQAFLTAVLQDYGRSQGVSLDTLTFTHHVASDATDIKDEEFSIIIQKKLNIVRRAFKGTDSTHVGVHIFGLFIEGARWNHEQKISTDRAHASEQTDAELYTFECPVYQTHERSRTLTTTGLPSTSLTSVCLPTRRPPSHWVTTQVALLCERNEK</sequence>
<dbReference type="SUPFAM" id="SSF52540">
    <property type="entry name" value="P-loop containing nucleoside triphosphate hydrolases"/>
    <property type="match status" value="4"/>
</dbReference>
<evidence type="ECO:0000256" key="6">
    <source>
        <dbReference type="ARBA" id="ARBA00022741"/>
    </source>
</evidence>
<evidence type="ECO:0000313" key="25">
    <source>
        <dbReference type="Ensembl" id="ENSNVIP00000019863.1"/>
    </source>
</evidence>
<dbReference type="FunFam" id="3.40.50.300:FF:000320">
    <property type="entry name" value="Dynein, axonemal, heavy chain 5"/>
    <property type="match status" value="1"/>
</dbReference>
<dbReference type="Gene3D" id="6.10.140.1060">
    <property type="match status" value="1"/>
</dbReference>
<dbReference type="InterPro" id="IPR041466">
    <property type="entry name" value="Dynein_AAA5_ext"/>
</dbReference>
<feature type="domain" description="Dynein heavy chain C-terminal" evidence="24">
    <location>
        <begin position="3860"/>
        <end position="4234"/>
    </location>
</feature>
<evidence type="ECO:0000259" key="16">
    <source>
        <dbReference type="Pfam" id="PF03028"/>
    </source>
</evidence>
<evidence type="ECO:0000256" key="13">
    <source>
        <dbReference type="ARBA" id="ARBA00023273"/>
    </source>
</evidence>
<dbReference type="GO" id="GO:0005930">
    <property type="term" value="C:axoneme"/>
    <property type="evidence" value="ECO:0007669"/>
    <property type="project" value="UniProtKB-SubCell"/>
</dbReference>
<feature type="compositionally biased region" description="Low complexity" evidence="15">
    <location>
        <begin position="285"/>
        <end position="294"/>
    </location>
</feature>
<evidence type="ECO:0000256" key="15">
    <source>
        <dbReference type="SAM" id="MobiDB-lite"/>
    </source>
</evidence>
<dbReference type="Gene3D" id="1.10.8.710">
    <property type="match status" value="1"/>
</dbReference>
<keyword evidence="4" id="KW-0493">Microtubule</keyword>
<dbReference type="Gene3D" id="3.10.490.20">
    <property type="match status" value="1"/>
</dbReference>
<evidence type="ECO:0000313" key="26">
    <source>
        <dbReference type="Proteomes" id="UP000694425"/>
    </source>
</evidence>
<keyword evidence="11" id="KW-0505">Motor protein</keyword>
<evidence type="ECO:0000259" key="20">
    <source>
        <dbReference type="Pfam" id="PF12780"/>
    </source>
</evidence>
<dbReference type="FunFam" id="3.10.490.20:FF:000005">
    <property type="entry name" value="Dynein axonemal heavy chain 6"/>
    <property type="match status" value="1"/>
</dbReference>
<dbReference type="PANTHER" id="PTHR22878">
    <property type="entry name" value="DYNEIN HEAVY CHAIN 6, AXONEMAL-LIKE-RELATED"/>
    <property type="match status" value="1"/>
</dbReference>
<keyword evidence="10" id="KW-0969">Cilium</keyword>
<dbReference type="FunFam" id="3.20.180.20:FF:000003">
    <property type="entry name" value="Dynein heavy chain 12, axonemal"/>
    <property type="match status" value="1"/>
</dbReference>
<feature type="region of interest" description="Disordered" evidence="15">
    <location>
        <begin position="3309"/>
        <end position="3335"/>
    </location>
</feature>
<dbReference type="Gene3D" id="1.10.8.1220">
    <property type="match status" value="1"/>
</dbReference>
<comment type="subcellular location">
    <subcellularLocation>
        <location evidence="1">Cytoplasm</location>
        <location evidence="1">Cytoskeleton</location>
        <location evidence="1">Cilium axoneme</location>
    </subcellularLocation>
</comment>
<dbReference type="Pfam" id="PF12780">
    <property type="entry name" value="AAA_8"/>
    <property type="match status" value="1"/>
</dbReference>
<dbReference type="Gene3D" id="3.20.180.20">
    <property type="entry name" value="Dynein heavy chain, N-terminal domain 2"/>
    <property type="match status" value="1"/>
</dbReference>
<evidence type="ECO:0000256" key="14">
    <source>
        <dbReference type="SAM" id="Coils"/>
    </source>
</evidence>
<dbReference type="FunFam" id="3.40.50.300:FF:000049">
    <property type="entry name" value="Dynein, axonemal, heavy chain 5"/>
    <property type="match status" value="1"/>
</dbReference>
<dbReference type="InterPro" id="IPR043160">
    <property type="entry name" value="Dynein_C_barrel"/>
</dbReference>
<evidence type="ECO:0000256" key="8">
    <source>
        <dbReference type="ARBA" id="ARBA00023017"/>
    </source>
</evidence>
<reference evidence="25" key="1">
    <citation type="submission" date="2025-08" db="UniProtKB">
        <authorList>
            <consortium name="Ensembl"/>
        </authorList>
    </citation>
    <scope>IDENTIFICATION</scope>
</reference>
<dbReference type="Pfam" id="PF08393">
    <property type="entry name" value="DHC_N2"/>
    <property type="match status" value="1"/>
</dbReference>
<dbReference type="Pfam" id="PF03028">
    <property type="entry name" value="Dynein_heavy"/>
    <property type="match status" value="1"/>
</dbReference>
<dbReference type="Gene3D" id="1.20.58.1120">
    <property type="match status" value="1"/>
</dbReference>
<dbReference type="Pfam" id="PF17852">
    <property type="entry name" value="Dynein_AAA_lid"/>
    <property type="match status" value="1"/>
</dbReference>
<dbReference type="Pfam" id="PF12775">
    <property type="entry name" value="AAA_7"/>
    <property type="match status" value="1"/>
</dbReference>
<dbReference type="InterPro" id="IPR026983">
    <property type="entry name" value="DHC"/>
</dbReference>
<dbReference type="FunFam" id="3.40.50.300:FF:000063">
    <property type="entry name" value="dynein heavy chain 6, axonemal"/>
    <property type="match status" value="1"/>
</dbReference>
<dbReference type="Gene3D" id="3.40.50.300">
    <property type="entry name" value="P-loop containing nucleotide triphosphate hydrolases"/>
    <property type="match status" value="6"/>
</dbReference>
<name>A0A8C7BMG9_NEOVI</name>
<dbReference type="InterPro" id="IPR013602">
    <property type="entry name" value="Dynein_heavy_linker"/>
</dbReference>
<evidence type="ECO:0000259" key="22">
    <source>
        <dbReference type="Pfam" id="PF17852"/>
    </source>
</evidence>
<dbReference type="Pfam" id="PF12781">
    <property type="entry name" value="AAA_9"/>
    <property type="match status" value="1"/>
</dbReference>
<dbReference type="InterPro" id="IPR041228">
    <property type="entry name" value="Dynein_C"/>
</dbReference>
<keyword evidence="13" id="KW-0966">Cell projection</keyword>
<dbReference type="InterPro" id="IPR042228">
    <property type="entry name" value="Dynein_linker_3"/>
</dbReference>
<reference evidence="25" key="2">
    <citation type="submission" date="2025-09" db="UniProtKB">
        <authorList>
            <consortium name="Ensembl"/>
        </authorList>
    </citation>
    <scope>IDENTIFICATION</scope>
</reference>
<feature type="domain" description="Dynein heavy chain coiled coil stalk" evidence="19">
    <location>
        <begin position="2663"/>
        <end position="2991"/>
    </location>
</feature>
<dbReference type="Gene3D" id="1.20.920.30">
    <property type="match status" value="1"/>
</dbReference>
<evidence type="ECO:0000259" key="18">
    <source>
        <dbReference type="Pfam" id="PF12774"/>
    </source>
</evidence>
<evidence type="ECO:0000256" key="12">
    <source>
        <dbReference type="ARBA" id="ARBA00023212"/>
    </source>
</evidence>
<evidence type="ECO:0000256" key="9">
    <source>
        <dbReference type="ARBA" id="ARBA00023054"/>
    </source>
</evidence>
<dbReference type="GO" id="GO:0051959">
    <property type="term" value="F:dynein light intermediate chain binding"/>
    <property type="evidence" value="ECO:0007669"/>
    <property type="project" value="InterPro"/>
</dbReference>
<feature type="coiled-coil region" evidence="14">
    <location>
        <begin position="2691"/>
        <end position="2739"/>
    </location>
</feature>
<dbReference type="GO" id="GO:0007018">
    <property type="term" value="P:microtubule-based movement"/>
    <property type="evidence" value="ECO:0007669"/>
    <property type="project" value="InterPro"/>
</dbReference>
<dbReference type="Pfam" id="PF18198">
    <property type="entry name" value="AAA_lid_11"/>
    <property type="match status" value="1"/>
</dbReference>
<feature type="region of interest" description="Disordered" evidence="15">
    <location>
        <begin position="285"/>
        <end position="312"/>
    </location>
</feature>
<dbReference type="InterPro" id="IPR024743">
    <property type="entry name" value="Dynein_HC_stalk"/>
</dbReference>
<feature type="domain" description="Dynein heavy chain region D6 P-loop" evidence="16">
    <location>
        <begin position="3559"/>
        <end position="3675"/>
    </location>
</feature>
<dbReference type="InterPro" id="IPR024317">
    <property type="entry name" value="Dynein_heavy_chain_D4_dom"/>
</dbReference>
<dbReference type="Proteomes" id="UP000694425">
    <property type="component" value="Unplaced"/>
</dbReference>
<evidence type="ECO:0000259" key="17">
    <source>
        <dbReference type="Pfam" id="PF08393"/>
    </source>
</evidence>
<dbReference type="InterPro" id="IPR004273">
    <property type="entry name" value="Dynein_heavy_D6_P-loop"/>
</dbReference>
<dbReference type="Pfam" id="PF12777">
    <property type="entry name" value="MT"/>
    <property type="match status" value="1"/>
</dbReference>
<evidence type="ECO:0000256" key="11">
    <source>
        <dbReference type="ARBA" id="ARBA00023175"/>
    </source>
</evidence>
<feature type="domain" description="Dynein heavy chain hydrolytic ATP-binding dynein motor region" evidence="18">
    <location>
        <begin position="1270"/>
        <end position="1599"/>
    </location>
</feature>
<dbReference type="InterPro" id="IPR035699">
    <property type="entry name" value="AAA_6"/>
</dbReference>
<dbReference type="FunFam" id="1.20.140.100:FF:000004">
    <property type="entry name" value="Dynein axonemal heavy chain 6"/>
    <property type="match status" value="1"/>
</dbReference>
<keyword evidence="6" id="KW-0547">Nucleotide-binding</keyword>
<dbReference type="PANTHER" id="PTHR22878:SF64">
    <property type="entry name" value="DYNEIN AXONEMAL HEAVY CHAIN 14"/>
    <property type="match status" value="1"/>
</dbReference>
<evidence type="ECO:0000259" key="23">
    <source>
        <dbReference type="Pfam" id="PF18198"/>
    </source>
</evidence>
<feature type="domain" description="Dynein heavy chain AAA 5 extension" evidence="22">
    <location>
        <begin position="1823"/>
        <end position="1997"/>
    </location>
</feature>
<dbReference type="Gene3D" id="1.10.472.130">
    <property type="match status" value="1"/>
</dbReference>
<evidence type="ECO:0000256" key="10">
    <source>
        <dbReference type="ARBA" id="ARBA00023069"/>
    </source>
</evidence>
<dbReference type="Gene3D" id="1.20.1270.280">
    <property type="match status" value="1"/>
</dbReference>
<feature type="domain" description="Dynein heavy chain ATP-binding dynein motor region" evidence="21">
    <location>
        <begin position="3022"/>
        <end position="3241"/>
    </location>
</feature>
<evidence type="ECO:0000259" key="21">
    <source>
        <dbReference type="Pfam" id="PF12781"/>
    </source>
</evidence>
<dbReference type="InterPro" id="IPR042219">
    <property type="entry name" value="AAA_lid_11_sf"/>
</dbReference>
<dbReference type="Ensembl" id="ENSNVIT00000023159.1">
    <property type="protein sequence ID" value="ENSNVIP00000019863.1"/>
    <property type="gene ID" value="ENSNVIG00000015327.1"/>
</dbReference>
<dbReference type="Gene3D" id="1.20.140.100">
    <property type="entry name" value="Dynein heavy chain, N-terminal domain 2"/>
    <property type="match status" value="1"/>
</dbReference>
<feature type="compositionally biased region" description="Basic and acidic residues" evidence="15">
    <location>
        <begin position="295"/>
        <end position="312"/>
    </location>
</feature>
<evidence type="ECO:0000256" key="1">
    <source>
        <dbReference type="ARBA" id="ARBA00004430"/>
    </source>
</evidence>
<dbReference type="InterPro" id="IPR041658">
    <property type="entry name" value="AAA_lid_11"/>
</dbReference>
<evidence type="ECO:0000256" key="5">
    <source>
        <dbReference type="ARBA" id="ARBA00022737"/>
    </source>
</evidence>
<evidence type="ECO:0000256" key="7">
    <source>
        <dbReference type="ARBA" id="ARBA00022840"/>
    </source>
</evidence>
<protein>
    <submittedName>
        <fullName evidence="25">Dynein axonemal heavy chain 14</fullName>
    </submittedName>
</protein>
<organism evidence="25 26">
    <name type="scientific">Neovison vison</name>
    <name type="common">American mink</name>
    <name type="synonym">Mustela vison</name>
    <dbReference type="NCBI Taxonomy" id="452646"/>
    <lineage>
        <taxon>Eukaryota</taxon>
        <taxon>Metazoa</taxon>
        <taxon>Chordata</taxon>
        <taxon>Craniata</taxon>
        <taxon>Vertebrata</taxon>
        <taxon>Euteleostomi</taxon>
        <taxon>Mammalia</taxon>
        <taxon>Eutheria</taxon>
        <taxon>Laurasiatheria</taxon>
        <taxon>Carnivora</taxon>
        <taxon>Caniformia</taxon>
        <taxon>Musteloidea</taxon>
        <taxon>Mustelidae</taxon>
        <taxon>Mustelinae</taxon>
        <taxon>Neogale</taxon>
    </lineage>
</organism>
<evidence type="ECO:0000256" key="2">
    <source>
        <dbReference type="ARBA" id="ARBA00008887"/>
    </source>
</evidence>
<evidence type="ECO:0000259" key="24">
    <source>
        <dbReference type="Pfam" id="PF18199"/>
    </source>
</evidence>
<keyword evidence="9 14" id="KW-0175">Coiled coil</keyword>
<dbReference type="FunFam" id="1.10.8.1220:FF:000006">
    <property type="entry name" value="Dynein axonemal heavy chain 14"/>
    <property type="match status" value="1"/>
</dbReference>
<dbReference type="Pfam" id="PF12774">
    <property type="entry name" value="AAA_6"/>
    <property type="match status" value="1"/>
</dbReference>
<keyword evidence="26" id="KW-1185">Reference proteome</keyword>
<dbReference type="GO" id="GO:0045505">
    <property type="term" value="F:dynein intermediate chain binding"/>
    <property type="evidence" value="ECO:0007669"/>
    <property type="project" value="InterPro"/>
</dbReference>
<keyword evidence="5" id="KW-0677">Repeat</keyword>
<dbReference type="FunFam" id="1.20.920.20:FF:000006">
    <property type="entry name" value="Dynein, axonemal, heavy chain 6"/>
    <property type="match status" value="1"/>
</dbReference>
<feature type="domain" description="Dynein heavy chain AAA module D4" evidence="20">
    <location>
        <begin position="2390"/>
        <end position="2647"/>
    </location>
</feature>
<dbReference type="InterPro" id="IPR043157">
    <property type="entry name" value="Dynein_AAA1S"/>
</dbReference>
<dbReference type="FunFam" id="1.10.287.2620:FF:000001">
    <property type="entry name" value="Cytoplasmic dynein heavy chain 1"/>
    <property type="match status" value="1"/>
</dbReference>
<dbReference type="FunFam" id="1.10.8.710:FF:000001">
    <property type="entry name" value="Dynein axonemal heavy chain 2"/>
    <property type="match status" value="1"/>
</dbReference>
<accession>A0A8C7BMG9</accession>
<evidence type="ECO:0000259" key="19">
    <source>
        <dbReference type="Pfam" id="PF12777"/>
    </source>
</evidence>
<dbReference type="GeneTree" id="ENSGT00940000160505"/>
<evidence type="ECO:0000256" key="4">
    <source>
        <dbReference type="ARBA" id="ARBA00022701"/>
    </source>
</evidence>
<dbReference type="GO" id="GO:0008569">
    <property type="term" value="F:minus-end-directed microtubule motor activity"/>
    <property type="evidence" value="ECO:0007669"/>
    <property type="project" value="InterPro"/>
</dbReference>
<dbReference type="FunFam" id="1.20.58.1120:FF:000007">
    <property type="entry name" value="Dynein heavy chain 4"/>
    <property type="match status" value="1"/>
</dbReference>
<dbReference type="InterPro" id="IPR027417">
    <property type="entry name" value="P-loop_NTPase"/>
</dbReference>
<dbReference type="GO" id="GO:0030286">
    <property type="term" value="C:dynein complex"/>
    <property type="evidence" value="ECO:0007669"/>
    <property type="project" value="UniProtKB-KW"/>
</dbReference>
<dbReference type="Gene3D" id="1.10.287.2620">
    <property type="match status" value="1"/>
</dbReference>
<dbReference type="InterPro" id="IPR042222">
    <property type="entry name" value="Dynein_2_N"/>
</dbReference>
<keyword evidence="3" id="KW-0963">Cytoplasm</keyword>
<dbReference type="GO" id="GO:0005874">
    <property type="term" value="C:microtubule"/>
    <property type="evidence" value="ECO:0007669"/>
    <property type="project" value="UniProtKB-KW"/>
</dbReference>
<feature type="domain" description="Dynein heavy chain linker" evidence="17">
    <location>
        <begin position="734"/>
        <end position="1136"/>
    </location>
</feature>
<keyword evidence="12" id="KW-0206">Cytoskeleton</keyword>
<dbReference type="GO" id="GO:0005524">
    <property type="term" value="F:ATP binding"/>
    <property type="evidence" value="ECO:0007669"/>
    <property type="project" value="UniProtKB-KW"/>
</dbReference>
<dbReference type="InterPro" id="IPR035706">
    <property type="entry name" value="AAA_9"/>
</dbReference>
<dbReference type="Gene3D" id="1.20.920.20">
    <property type="match status" value="1"/>
</dbReference>
<keyword evidence="7" id="KW-0067">ATP-binding</keyword>
<feature type="domain" description="Dynein heavy chain AAA lid" evidence="23">
    <location>
        <begin position="3713"/>
        <end position="3852"/>
    </location>
</feature>
<dbReference type="Gene3D" id="1.10.8.720">
    <property type="entry name" value="Region D6 of dynein motor"/>
    <property type="match status" value="1"/>
</dbReference>
<proteinExistence type="inferred from homology"/>
<evidence type="ECO:0000256" key="3">
    <source>
        <dbReference type="ARBA" id="ARBA00022490"/>
    </source>
</evidence>
<comment type="similarity">
    <text evidence="2">Belongs to the dynein heavy chain family.</text>
</comment>